<dbReference type="SMART" id="SM00861">
    <property type="entry name" value="Transket_pyr"/>
    <property type="match status" value="1"/>
</dbReference>
<feature type="binding site" evidence="11">
    <location>
        <begin position="123"/>
        <end position="125"/>
    </location>
    <ligand>
        <name>thiamine diphosphate</name>
        <dbReference type="ChEBI" id="CHEBI:58937"/>
    </ligand>
</feature>
<dbReference type="GO" id="GO:0008661">
    <property type="term" value="F:1-deoxy-D-xylulose-5-phosphate synthase activity"/>
    <property type="evidence" value="ECO:0007669"/>
    <property type="project" value="UniProtKB-UniRule"/>
</dbReference>
<dbReference type="GO" id="GO:0019288">
    <property type="term" value="P:isopentenyl diphosphate biosynthetic process, methylerythritol 4-phosphate pathway"/>
    <property type="evidence" value="ECO:0007669"/>
    <property type="project" value="TreeGrafter"/>
</dbReference>
<dbReference type="InterPro" id="IPR033248">
    <property type="entry name" value="Transketolase_C"/>
</dbReference>
<sequence>MEQQNQIGKYGVLNKVNSPKDLKKLAREELKILAQDIRDKIIEVVSKNGGHLGSPLGAVELSIAAHYVFDAPTDKIIFDTGHQCYPHKLITGRKDNFQTLRQYKGVCGFCNIQESEYDVFGAGHAATAISAALGIAKARDYKNENHKVVAIVGDGSLTAGIAFEGLNNLGAGKTSMLIILNDNKMSISPNVGAISNYLNQIVLKPGYFKLRKTTKGFLQRIPGVGEGSLEKVFRAQERLRNITSEGIFFESLGFQYFGPIDGHNIDELIMALQNIKDLKGPVLLHVKTEKGKGYQFAEKDMEKFHGMSKFDPINGQKYVTTTNISWTDAFANALIRIAEENKKIIAVTAAMKSGTGLNKFWEHFPERTIDVGIAEQHGVTFAAGLAISGMRPVCAIYSTFLQRAYDQIIHDVCIQNLPVIFALDRAGLVGDDGPTHNGPFDIAYLRAVPNMTIMVPKDENELQHMLYTATFISGPSSLRFPRGAGIGILLDSEFRKLEIGKAEVLKEGNNLLILGVGPILYDAVHAAEELNVSATIINARFVKPIDNKLILNYSKNFKNIITLEEGTINGGFGSAVLELLQDNGIKANVKRIGIPDEFIEHGKQDIQKKITGIDKEGIKLAINEILSRK</sequence>
<dbReference type="Pfam" id="PF13292">
    <property type="entry name" value="DXP_synthase_N"/>
    <property type="match status" value="1"/>
</dbReference>
<comment type="subunit">
    <text evidence="3 11">Homodimer.</text>
</comment>
<dbReference type="AlphaFoldDB" id="A0A0G0TP52"/>
<keyword evidence="9 11" id="KW-0414">Isoprene biosynthesis</keyword>
<gene>
    <name evidence="11" type="primary">dxs</name>
    <name evidence="13" type="ORF">UU24_C0026G0004</name>
</gene>
<feature type="binding site" evidence="11">
    <location>
        <position position="375"/>
    </location>
    <ligand>
        <name>thiamine diphosphate</name>
        <dbReference type="ChEBI" id="CHEBI:58937"/>
    </ligand>
</feature>
<reference evidence="13 14" key="1">
    <citation type="journal article" date="2015" name="Nature">
        <title>rRNA introns, odd ribosomes, and small enigmatic genomes across a large radiation of phyla.</title>
        <authorList>
            <person name="Brown C.T."/>
            <person name="Hug L.A."/>
            <person name="Thomas B.C."/>
            <person name="Sharon I."/>
            <person name="Castelle C.J."/>
            <person name="Singh A."/>
            <person name="Wilkins M.J."/>
            <person name="Williams K.H."/>
            <person name="Banfield J.F."/>
        </authorList>
    </citation>
    <scope>NUCLEOTIDE SEQUENCE [LARGE SCALE GENOMIC DNA]</scope>
</reference>
<keyword evidence="5 11" id="KW-0479">Metal-binding</keyword>
<dbReference type="NCBIfam" id="TIGR00204">
    <property type="entry name" value="dxs"/>
    <property type="match status" value="1"/>
</dbReference>
<dbReference type="UniPathway" id="UPA00064">
    <property type="reaction ID" value="UER00091"/>
</dbReference>
<evidence type="ECO:0000256" key="6">
    <source>
        <dbReference type="ARBA" id="ARBA00022842"/>
    </source>
</evidence>
<comment type="similarity">
    <text evidence="2 11">Belongs to the transketolase family. DXPS subfamily.</text>
</comment>
<evidence type="ECO:0000256" key="2">
    <source>
        <dbReference type="ARBA" id="ARBA00011081"/>
    </source>
</evidence>
<dbReference type="CDD" id="cd07033">
    <property type="entry name" value="TPP_PYR_DXS_TK_like"/>
    <property type="match status" value="1"/>
</dbReference>
<protein>
    <recommendedName>
        <fullName evidence="11">1-deoxy-D-xylulose-5-phosphate synthase</fullName>
        <ecNumber evidence="11">2.2.1.7</ecNumber>
    </recommendedName>
    <alternativeName>
        <fullName evidence="11">1-deoxyxylulose-5-phosphate synthase</fullName>
        <shortName evidence="11">DXP synthase</shortName>
        <shortName evidence="11">DXPS</shortName>
    </alternativeName>
</protein>
<dbReference type="InterPro" id="IPR029061">
    <property type="entry name" value="THDP-binding"/>
</dbReference>
<keyword evidence="6 11" id="KW-0460">Magnesium</keyword>
<dbReference type="NCBIfam" id="NF003933">
    <property type="entry name" value="PRK05444.2-2"/>
    <property type="match status" value="1"/>
</dbReference>
<evidence type="ECO:0000256" key="3">
    <source>
        <dbReference type="ARBA" id="ARBA00011738"/>
    </source>
</evidence>
<organism evidence="13 14">
    <name type="scientific">Candidatus Nomurabacteria bacterium GW2011_GWA2_40_9</name>
    <dbReference type="NCBI Taxonomy" id="1618734"/>
    <lineage>
        <taxon>Bacteria</taxon>
        <taxon>Candidatus Nomuraibacteriota</taxon>
    </lineage>
</organism>
<dbReference type="InterPro" id="IPR005475">
    <property type="entry name" value="Transketolase-like_Pyr-bd"/>
</dbReference>
<dbReference type="GO" id="GO:0009228">
    <property type="term" value="P:thiamine biosynthetic process"/>
    <property type="evidence" value="ECO:0007669"/>
    <property type="project" value="UniProtKB-UniRule"/>
</dbReference>
<evidence type="ECO:0000259" key="12">
    <source>
        <dbReference type="SMART" id="SM00861"/>
    </source>
</evidence>
<dbReference type="PANTHER" id="PTHR43322:SF5">
    <property type="entry name" value="1-DEOXY-D-XYLULOSE-5-PHOSPHATE SYNTHASE, CHLOROPLASTIC"/>
    <property type="match status" value="1"/>
</dbReference>
<comment type="catalytic activity">
    <reaction evidence="11">
        <text>D-glyceraldehyde 3-phosphate + pyruvate + H(+) = 1-deoxy-D-xylulose 5-phosphate + CO2</text>
        <dbReference type="Rhea" id="RHEA:12605"/>
        <dbReference type="ChEBI" id="CHEBI:15361"/>
        <dbReference type="ChEBI" id="CHEBI:15378"/>
        <dbReference type="ChEBI" id="CHEBI:16526"/>
        <dbReference type="ChEBI" id="CHEBI:57792"/>
        <dbReference type="ChEBI" id="CHEBI:59776"/>
        <dbReference type="EC" id="2.2.1.7"/>
    </reaction>
</comment>
<comment type="pathway">
    <text evidence="1 11">Metabolic intermediate biosynthesis; 1-deoxy-D-xylulose 5-phosphate biosynthesis; 1-deoxy-D-xylulose 5-phosphate from D-glyceraldehyde 3-phosphate and pyruvate: step 1/1.</text>
</comment>
<dbReference type="SUPFAM" id="SSF52922">
    <property type="entry name" value="TK C-terminal domain-like"/>
    <property type="match status" value="1"/>
</dbReference>
<dbReference type="PATRIC" id="fig|1618734.3.peg.557"/>
<evidence type="ECO:0000256" key="1">
    <source>
        <dbReference type="ARBA" id="ARBA00004980"/>
    </source>
</evidence>
<evidence type="ECO:0000256" key="9">
    <source>
        <dbReference type="ARBA" id="ARBA00023229"/>
    </source>
</evidence>
<comment type="cofactor">
    <cofactor evidence="11">
        <name>thiamine diphosphate</name>
        <dbReference type="ChEBI" id="CHEBI:58937"/>
    </cofactor>
    <text evidence="11">Binds 1 thiamine pyrophosphate per subunit.</text>
</comment>
<dbReference type="InterPro" id="IPR009014">
    <property type="entry name" value="Transketo_C/PFOR_II"/>
</dbReference>
<dbReference type="Gene3D" id="3.40.50.920">
    <property type="match status" value="1"/>
</dbReference>
<accession>A0A0G0TP52</accession>
<keyword evidence="4 11" id="KW-0808">Transferase</keyword>
<comment type="cofactor">
    <cofactor evidence="11">
        <name>Mg(2+)</name>
        <dbReference type="ChEBI" id="CHEBI:18420"/>
    </cofactor>
    <text evidence="11">Binds 1 Mg(2+) ion per subunit.</text>
</comment>
<evidence type="ECO:0000313" key="13">
    <source>
        <dbReference type="EMBL" id="KKR78763.1"/>
    </source>
</evidence>
<keyword evidence="7 11" id="KW-0784">Thiamine biosynthesis</keyword>
<dbReference type="FunFam" id="3.40.50.920:FF:000002">
    <property type="entry name" value="1-deoxy-D-xylulose-5-phosphate synthase"/>
    <property type="match status" value="1"/>
</dbReference>
<dbReference type="SUPFAM" id="SSF52518">
    <property type="entry name" value="Thiamin diphosphate-binding fold (THDP-binding)"/>
    <property type="match status" value="2"/>
</dbReference>
<dbReference type="GO" id="GO:0016114">
    <property type="term" value="P:terpenoid biosynthetic process"/>
    <property type="evidence" value="ECO:0007669"/>
    <property type="project" value="UniProtKB-UniRule"/>
</dbReference>
<dbReference type="PROSITE" id="PS00801">
    <property type="entry name" value="TRANSKETOLASE_1"/>
    <property type="match status" value="1"/>
</dbReference>
<feature type="binding site" evidence="11">
    <location>
        <position position="82"/>
    </location>
    <ligand>
        <name>thiamine diphosphate</name>
        <dbReference type="ChEBI" id="CHEBI:58937"/>
    </ligand>
</feature>
<dbReference type="CDD" id="cd02007">
    <property type="entry name" value="TPP_DXS"/>
    <property type="match status" value="1"/>
</dbReference>
<feature type="domain" description="Transketolase-like pyrimidine-binding" evidence="12">
    <location>
        <begin position="324"/>
        <end position="488"/>
    </location>
</feature>
<evidence type="ECO:0000256" key="7">
    <source>
        <dbReference type="ARBA" id="ARBA00022977"/>
    </source>
</evidence>
<dbReference type="HAMAP" id="MF_00315">
    <property type="entry name" value="DXP_synth"/>
    <property type="match status" value="1"/>
</dbReference>
<feature type="binding site" evidence="11">
    <location>
        <position position="183"/>
    </location>
    <ligand>
        <name>Mg(2+)</name>
        <dbReference type="ChEBI" id="CHEBI:18420"/>
    </ligand>
</feature>
<evidence type="ECO:0000256" key="11">
    <source>
        <dbReference type="HAMAP-Rule" id="MF_00315"/>
    </source>
</evidence>
<feature type="binding site" evidence="11">
    <location>
        <position position="183"/>
    </location>
    <ligand>
        <name>thiamine diphosphate</name>
        <dbReference type="ChEBI" id="CHEBI:58937"/>
    </ligand>
</feature>
<proteinExistence type="inferred from homology"/>
<dbReference type="Pfam" id="PF02780">
    <property type="entry name" value="Transketolase_C"/>
    <property type="match status" value="1"/>
</dbReference>
<dbReference type="Pfam" id="PF02779">
    <property type="entry name" value="Transket_pyr"/>
    <property type="match status" value="1"/>
</dbReference>
<feature type="binding site" evidence="11">
    <location>
        <begin position="155"/>
        <end position="156"/>
    </location>
    <ligand>
        <name>thiamine diphosphate</name>
        <dbReference type="ChEBI" id="CHEBI:58937"/>
    </ligand>
</feature>
<dbReference type="FunFam" id="3.40.50.970:FF:000005">
    <property type="entry name" value="1-deoxy-D-xylulose-5-phosphate synthase"/>
    <property type="match status" value="1"/>
</dbReference>
<dbReference type="InterPro" id="IPR049557">
    <property type="entry name" value="Transketolase_CS"/>
</dbReference>
<dbReference type="GO" id="GO:0030976">
    <property type="term" value="F:thiamine pyrophosphate binding"/>
    <property type="evidence" value="ECO:0007669"/>
    <property type="project" value="UniProtKB-UniRule"/>
</dbReference>
<dbReference type="Gene3D" id="3.40.50.970">
    <property type="match status" value="2"/>
</dbReference>
<keyword evidence="8 11" id="KW-0786">Thiamine pyrophosphate</keyword>
<name>A0A0G0TP52_9BACT</name>
<dbReference type="InterPro" id="IPR005477">
    <property type="entry name" value="Dxylulose-5-P_synthase"/>
</dbReference>
<evidence type="ECO:0000313" key="14">
    <source>
        <dbReference type="Proteomes" id="UP000034749"/>
    </source>
</evidence>
<evidence type="ECO:0000256" key="8">
    <source>
        <dbReference type="ARBA" id="ARBA00023052"/>
    </source>
</evidence>
<feature type="binding site" evidence="11">
    <location>
        <position position="294"/>
    </location>
    <ligand>
        <name>thiamine diphosphate</name>
        <dbReference type="ChEBI" id="CHEBI:58937"/>
    </ligand>
</feature>
<dbReference type="GO" id="GO:0005829">
    <property type="term" value="C:cytosol"/>
    <property type="evidence" value="ECO:0007669"/>
    <property type="project" value="TreeGrafter"/>
</dbReference>
<evidence type="ECO:0000256" key="5">
    <source>
        <dbReference type="ARBA" id="ARBA00022723"/>
    </source>
</evidence>
<comment type="function">
    <text evidence="10 11">Catalyzes the acyloin condensation reaction between C atoms 2 and 3 of pyruvate and glyceraldehyde 3-phosphate to yield 1-deoxy-D-xylulose-5-phosphate (DXP).</text>
</comment>
<dbReference type="EMBL" id="LBZW01000026">
    <property type="protein sequence ID" value="KKR78763.1"/>
    <property type="molecule type" value="Genomic_DNA"/>
</dbReference>
<dbReference type="EC" id="2.2.1.7" evidence="11"/>
<dbReference type="GO" id="GO:0000287">
    <property type="term" value="F:magnesium ion binding"/>
    <property type="evidence" value="ECO:0007669"/>
    <property type="project" value="UniProtKB-UniRule"/>
</dbReference>
<evidence type="ECO:0000256" key="4">
    <source>
        <dbReference type="ARBA" id="ARBA00022679"/>
    </source>
</evidence>
<dbReference type="PANTHER" id="PTHR43322">
    <property type="entry name" value="1-D-DEOXYXYLULOSE 5-PHOSPHATE SYNTHASE-RELATED"/>
    <property type="match status" value="1"/>
</dbReference>
<evidence type="ECO:0000256" key="10">
    <source>
        <dbReference type="ARBA" id="ARBA00055605"/>
    </source>
</evidence>
<dbReference type="Proteomes" id="UP000034749">
    <property type="component" value="Unassembled WGS sequence"/>
</dbReference>
<feature type="binding site" evidence="11">
    <location>
        <position position="154"/>
    </location>
    <ligand>
        <name>Mg(2+)</name>
        <dbReference type="ChEBI" id="CHEBI:18420"/>
    </ligand>
</feature>
<comment type="caution">
    <text evidence="13">The sequence shown here is derived from an EMBL/GenBank/DDBJ whole genome shotgun (WGS) entry which is preliminary data.</text>
</comment>